<evidence type="ECO:0000313" key="2">
    <source>
        <dbReference type="EMBL" id="EYB81445.1"/>
    </source>
</evidence>
<reference evidence="3" key="1">
    <citation type="journal article" date="2015" name="Nat. Genet.">
        <title>The genome and transcriptome of the zoonotic hookworm Ancylostoma ceylanicum identify infection-specific gene families.</title>
        <authorList>
            <person name="Schwarz E.M."/>
            <person name="Hu Y."/>
            <person name="Antoshechkin I."/>
            <person name="Miller M.M."/>
            <person name="Sternberg P.W."/>
            <person name="Aroian R.V."/>
        </authorList>
    </citation>
    <scope>NUCLEOTIDE SEQUENCE</scope>
    <source>
        <strain evidence="3">HY135</strain>
    </source>
</reference>
<dbReference type="EMBL" id="JARK01001720">
    <property type="protein sequence ID" value="EYB81445.1"/>
    <property type="molecule type" value="Genomic_DNA"/>
</dbReference>
<feature type="region of interest" description="Disordered" evidence="1">
    <location>
        <begin position="25"/>
        <end position="61"/>
    </location>
</feature>
<name>A0A016RST4_9BILA</name>
<feature type="compositionally biased region" description="Basic and acidic residues" evidence="1">
    <location>
        <begin position="25"/>
        <end position="40"/>
    </location>
</feature>
<dbReference type="Proteomes" id="UP000024635">
    <property type="component" value="Unassembled WGS sequence"/>
</dbReference>
<accession>A0A016RST4</accession>
<proteinExistence type="predicted"/>
<dbReference type="AlphaFoldDB" id="A0A016RST4"/>
<gene>
    <name evidence="2" type="primary">Acey_s0384.g412</name>
    <name evidence="2" type="ORF">Y032_0384g412</name>
</gene>
<sequence>MANLRAIQEGEDILEEVRVGEDVLEEGHVDEDAREGDVFRDVPTPGFAEQHQTPSSETHESDIANLSIHDRILYYAMYAQHFGLSGEEIKRMEELMHVIYGSPPPITGVPAHDRSDVRYFQGFSQNIETSEEFQSNHLKILLSLSIDGFVPKRISRREIWPLYLRVDNIRKSETDKYVNSMLSGMLFSLVKPTDQMMEVLFSRIESEMKALQELPIMINVDGDVWTLQISLHKGIADMGAQKTLFGVPRWNSLYGCSKCYMRGQHVGHHQVWVPTEEDNISLRSPDSFLADGQIGANGIPKQTAIMRIINPHDFPADALHVCSEGVTKDRLRDLFEASTRFPELRINRDSIEGIKRSLKEASCHTYSNRLILSLEDLRNCKASELDEIAFVLFPLVAAGQLVESPVAAVSLLGYWLCLRIISLTSSLTTTSVEEAQNLAKLTKELWRSLAPQIFTMKCHWFFDHAMSEEIQFCGSAYQWSSAPFESHHRRLQIRLNQSTVNSSTLIVERYLLCKKIRFMFEDRSVNNRTMLEFRNKVDNKHRARFPVGVPVSDSIYIPKGSRVESSMLHENHRVHITQTGEDAYSRLVVHGKVYASHIYWKRASHSQQDIVYLTGTDRFEEMSPKITIPRPTNSTAHRMLFATARPVPNAFPEAAIHTTYRENISYPVQEYSSHQEQCGWPATPPAETYVYNRPEFNFEGPRYEIGHVASLYDCISSGTLDLNKAARFILAQKRNRTFNQSSYDVREYLLKDI</sequence>
<evidence type="ECO:0000313" key="3">
    <source>
        <dbReference type="Proteomes" id="UP000024635"/>
    </source>
</evidence>
<protein>
    <submittedName>
        <fullName evidence="2">Uncharacterized protein</fullName>
    </submittedName>
</protein>
<organism evidence="2 3">
    <name type="scientific">Ancylostoma ceylanicum</name>
    <dbReference type="NCBI Taxonomy" id="53326"/>
    <lineage>
        <taxon>Eukaryota</taxon>
        <taxon>Metazoa</taxon>
        <taxon>Ecdysozoa</taxon>
        <taxon>Nematoda</taxon>
        <taxon>Chromadorea</taxon>
        <taxon>Rhabditida</taxon>
        <taxon>Rhabditina</taxon>
        <taxon>Rhabditomorpha</taxon>
        <taxon>Strongyloidea</taxon>
        <taxon>Ancylostomatidae</taxon>
        <taxon>Ancylostomatinae</taxon>
        <taxon>Ancylostoma</taxon>
    </lineage>
</organism>
<evidence type="ECO:0000256" key="1">
    <source>
        <dbReference type="SAM" id="MobiDB-lite"/>
    </source>
</evidence>
<keyword evidence="3" id="KW-1185">Reference proteome</keyword>
<dbReference type="OrthoDB" id="5873050at2759"/>
<dbReference type="STRING" id="53326.A0A016RST4"/>
<comment type="caution">
    <text evidence="2">The sequence shown here is derived from an EMBL/GenBank/DDBJ whole genome shotgun (WGS) entry which is preliminary data.</text>
</comment>